<evidence type="ECO:0008006" key="4">
    <source>
        <dbReference type="Google" id="ProtNLM"/>
    </source>
</evidence>
<accession>A0A0L0GGA4</accession>
<dbReference type="EMBL" id="KQ241614">
    <property type="protein sequence ID" value="KNC87333.1"/>
    <property type="molecule type" value="Genomic_DNA"/>
</dbReference>
<sequence>MSFITSVLPAPIRGGGHNAAQRHTQGPANPPVQSAGPPPYGKRKGWMPKTLADFGGGGAFPELHVAQFPLGMGKKKTAGKVISMQVDAEGNVKHDVLAQQGLRKGVVVHSNLKGMQTKDVVEGNNNRPDENVINQTTEETQLKLEKIINSKVAAAKPVRAAEPLAPAQYIR</sequence>
<dbReference type="PANTHER" id="PTHR12096">
    <property type="entry name" value="NUCLEAR PROTEIN SKIP-RELATED"/>
    <property type="match status" value="1"/>
</dbReference>
<dbReference type="Proteomes" id="UP000054560">
    <property type="component" value="Unassembled WGS sequence"/>
</dbReference>
<reference evidence="2 3" key="1">
    <citation type="submission" date="2011-02" db="EMBL/GenBank/DDBJ databases">
        <title>The Genome Sequence of Sphaeroforma arctica JP610.</title>
        <authorList>
            <consortium name="The Broad Institute Genome Sequencing Platform"/>
            <person name="Russ C."/>
            <person name="Cuomo C."/>
            <person name="Young S.K."/>
            <person name="Zeng Q."/>
            <person name="Gargeya S."/>
            <person name="Alvarado L."/>
            <person name="Berlin A."/>
            <person name="Chapman S.B."/>
            <person name="Chen Z."/>
            <person name="Freedman E."/>
            <person name="Gellesch M."/>
            <person name="Goldberg J."/>
            <person name="Griggs A."/>
            <person name="Gujja S."/>
            <person name="Heilman E."/>
            <person name="Heiman D."/>
            <person name="Howarth C."/>
            <person name="Mehta T."/>
            <person name="Neiman D."/>
            <person name="Pearson M."/>
            <person name="Roberts A."/>
            <person name="Saif S."/>
            <person name="Shea T."/>
            <person name="Shenoy N."/>
            <person name="Sisk P."/>
            <person name="Stolte C."/>
            <person name="Sykes S."/>
            <person name="White J."/>
            <person name="Yandava C."/>
            <person name="Burger G."/>
            <person name="Gray M.W."/>
            <person name="Holland P.W.H."/>
            <person name="King N."/>
            <person name="Lang F.B.F."/>
            <person name="Roger A.J."/>
            <person name="Ruiz-Trillo I."/>
            <person name="Haas B."/>
            <person name="Nusbaum C."/>
            <person name="Birren B."/>
        </authorList>
    </citation>
    <scope>NUCLEOTIDE SEQUENCE [LARGE SCALE GENOMIC DNA]</scope>
    <source>
        <strain evidence="2 3">JP610</strain>
    </source>
</reference>
<dbReference type="InterPro" id="IPR017862">
    <property type="entry name" value="SKI-int_prot_SKIP"/>
</dbReference>
<dbReference type="GeneID" id="25901078"/>
<dbReference type="GO" id="GO:0005681">
    <property type="term" value="C:spliceosomal complex"/>
    <property type="evidence" value="ECO:0007669"/>
    <property type="project" value="InterPro"/>
</dbReference>
<keyword evidence="3" id="KW-1185">Reference proteome</keyword>
<gene>
    <name evidence="2" type="ORF">SARC_00574</name>
</gene>
<dbReference type="eggNOG" id="KOG2441">
    <property type="taxonomic scope" value="Eukaryota"/>
</dbReference>
<evidence type="ECO:0000313" key="2">
    <source>
        <dbReference type="EMBL" id="KNC87333.1"/>
    </source>
</evidence>
<evidence type="ECO:0000256" key="1">
    <source>
        <dbReference type="SAM" id="MobiDB-lite"/>
    </source>
</evidence>
<feature type="non-terminal residue" evidence="2">
    <location>
        <position position="171"/>
    </location>
</feature>
<dbReference type="AlphaFoldDB" id="A0A0L0GGA4"/>
<dbReference type="STRING" id="667725.A0A0L0GGA4"/>
<organism evidence="2 3">
    <name type="scientific">Sphaeroforma arctica JP610</name>
    <dbReference type="NCBI Taxonomy" id="667725"/>
    <lineage>
        <taxon>Eukaryota</taxon>
        <taxon>Ichthyosporea</taxon>
        <taxon>Ichthyophonida</taxon>
        <taxon>Sphaeroforma</taxon>
    </lineage>
</organism>
<dbReference type="GO" id="GO:0000398">
    <property type="term" value="P:mRNA splicing, via spliceosome"/>
    <property type="evidence" value="ECO:0007669"/>
    <property type="project" value="InterPro"/>
</dbReference>
<evidence type="ECO:0000313" key="3">
    <source>
        <dbReference type="Proteomes" id="UP000054560"/>
    </source>
</evidence>
<protein>
    <recommendedName>
        <fullName evidence="4">SKI-interacting protein SKIP SNW domain-containing protein</fullName>
    </recommendedName>
</protein>
<feature type="region of interest" description="Disordered" evidence="1">
    <location>
        <begin position="11"/>
        <end position="44"/>
    </location>
</feature>
<dbReference type="OrthoDB" id="666364at2759"/>
<proteinExistence type="predicted"/>
<name>A0A0L0GGA4_9EUKA</name>
<dbReference type="RefSeq" id="XP_014161235.1">
    <property type="nucleotide sequence ID" value="XM_014305760.1"/>
</dbReference>